<accession>A0ACB8A012</accession>
<gene>
    <name evidence="1" type="ORF">BJ138DRAFT_645621</name>
</gene>
<sequence length="554" mass="61075">MLRQGSGFGNHCNLASLYCAWHFHRMGCDLQVFDGTTGKSILGLFRAHPVMVTSLVFTLDGQQIITASSGFIRVWDAVTGHEVGNPTPANKDYRIDQIALNPDGRRIASVSRDRTVCVWDLTTRRQIGDSLQPQLKLGFGIWSVAWSPDGRYIVAGDGFDPTVAVEGSSSSIVTGPDNTISNILLWDVPPLEDISVPVLFEGKPPLLSTGTSQSRPASLGIFRERLTYQLPVASPSTPFLSSGLNGSPGEDVKWQHATNDSFDSLLDLPADGTQPAQRRKRWHGRGAPIASTSLPPIPNKAPALYKQQTPTPDVHTASRTDSSLPWTRDHRKIHKNCDERQERQPNHPTMTPIGGSETPSKSSVPETKTSNTAPNTSSPSPLEPSESSSFASRVRARFRRGKHDPESIKMNPRSRKTRLPNYSRVAKVPHAQADARLVIAPPRRKHRPCPVATAAVQEQGHEQGQGESQEESAVQAQETATAQSQELVRVQGTVQNQGPGQGDESEEEDSEDEAEEQEDDAESFRDDGCLNAICFCEYLKWLKYRREQRRQRDD</sequence>
<name>A0ACB8A012_9AGAM</name>
<protein>
    <submittedName>
        <fullName evidence="1">Uncharacterized protein</fullName>
    </submittedName>
</protein>
<organism evidence="1 2">
    <name type="scientific">Hygrophoropsis aurantiaca</name>
    <dbReference type="NCBI Taxonomy" id="72124"/>
    <lineage>
        <taxon>Eukaryota</taxon>
        <taxon>Fungi</taxon>
        <taxon>Dikarya</taxon>
        <taxon>Basidiomycota</taxon>
        <taxon>Agaricomycotina</taxon>
        <taxon>Agaricomycetes</taxon>
        <taxon>Agaricomycetidae</taxon>
        <taxon>Boletales</taxon>
        <taxon>Coniophorineae</taxon>
        <taxon>Hygrophoropsidaceae</taxon>
        <taxon>Hygrophoropsis</taxon>
    </lineage>
</organism>
<proteinExistence type="predicted"/>
<dbReference type="Proteomes" id="UP000790377">
    <property type="component" value="Unassembled WGS sequence"/>
</dbReference>
<comment type="caution">
    <text evidence="1">The sequence shown here is derived from an EMBL/GenBank/DDBJ whole genome shotgun (WGS) entry which is preliminary data.</text>
</comment>
<evidence type="ECO:0000313" key="2">
    <source>
        <dbReference type="Proteomes" id="UP000790377"/>
    </source>
</evidence>
<reference evidence="1" key="1">
    <citation type="journal article" date="2021" name="New Phytol.">
        <title>Evolutionary innovations through gain and loss of genes in the ectomycorrhizal Boletales.</title>
        <authorList>
            <person name="Wu G."/>
            <person name="Miyauchi S."/>
            <person name="Morin E."/>
            <person name="Kuo A."/>
            <person name="Drula E."/>
            <person name="Varga T."/>
            <person name="Kohler A."/>
            <person name="Feng B."/>
            <person name="Cao Y."/>
            <person name="Lipzen A."/>
            <person name="Daum C."/>
            <person name="Hundley H."/>
            <person name="Pangilinan J."/>
            <person name="Johnson J."/>
            <person name="Barry K."/>
            <person name="LaButti K."/>
            <person name="Ng V."/>
            <person name="Ahrendt S."/>
            <person name="Min B."/>
            <person name="Choi I.G."/>
            <person name="Park H."/>
            <person name="Plett J.M."/>
            <person name="Magnuson J."/>
            <person name="Spatafora J.W."/>
            <person name="Nagy L.G."/>
            <person name="Henrissat B."/>
            <person name="Grigoriev I.V."/>
            <person name="Yang Z.L."/>
            <person name="Xu J."/>
            <person name="Martin F.M."/>
        </authorList>
    </citation>
    <scope>NUCLEOTIDE SEQUENCE</scope>
    <source>
        <strain evidence="1">ATCC 28755</strain>
    </source>
</reference>
<keyword evidence="2" id="KW-1185">Reference proteome</keyword>
<dbReference type="EMBL" id="MU268037">
    <property type="protein sequence ID" value="KAH7906318.1"/>
    <property type="molecule type" value="Genomic_DNA"/>
</dbReference>
<evidence type="ECO:0000313" key="1">
    <source>
        <dbReference type="EMBL" id="KAH7906318.1"/>
    </source>
</evidence>